<gene>
    <name evidence="3" type="ORF">EKO04_010218</name>
</gene>
<sequence length="157" mass="18399">MSNTKEFHEHNSGSNMAPKRKSEALMDSDKVTEQLEVLRRLYVAEEENKSMQEEITVLDKEIADLLEDSKTEETFDVYLKFIKGIRSQKAILDEFSRVCEIIRATMEDRIKNSVENPEFIKIDKQAAALYDEFKHTKYWDEHMGGVVPRNSKRHVEE</sequence>
<evidence type="ECO:0000313" key="4">
    <source>
        <dbReference type="Proteomes" id="UP000651452"/>
    </source>
</evidence>
<feature type="coiled-coil region" evidence="1">
    <location>
        <begin position="41"/>
        <end position="68"/>
    </location>
</feature>
<feature type="compositionally biased region" description="Basic and acidic residues" evidence="2">
    <location>
        <begin position="1"/>
        <end position="11"/>
    </location>
</feature>
<evidence type="ECO:0000256" key="2">
    <source>
        <dbReference type="SAM" id="MobiDB-lite"/>
    </source>
</evidence>
<dbReference type="EMBL" id="RZGK01000020">
    <property type="protein sequence ID" value="KAF9691653.1"/>
    <property type="molecule type" value="Genomic_DNA"/>
</dbReference>
<keyword evidence="4" id="KW-1185">Reference proteome</keyword>
<feature type="region of interest" description="Disordered" evidence="2">
    <location>
        <begin position="1"/>
        <end position="26"/>
    </location>
</feature>
<dbReference type="AlphaFoldDB" id="A0A8H7IYA5"/>
<keyword evidence="1" id="KW-0175">Coiled coil</keyword>
<organism evidence="3 4">
    <name type="scientific">Ascochyta lentis</name>
    <dbReference type="NCBI Taxonomy" id="205686"/>
    <lineage>
        <taxon>Eukaryota</taxon>
        <taxon>Fungi</taxon>
        <taxon>Dikarya</taxon>
        <taxon>Ascomycota</taxon>
        <taxon>Pezizomycotina</taxon>
        <taxon>Dothideomycetes</taxon>
        <taxon>Pleosporomycetidae</taxon>
        <taxon>Pleosporales</taxon>
        <taxon>Pleosporineae</taxon>
        <taxon>Didymellaceae</taxon>
        <taxon>Ascochyta</taxon>
    </lineage>
</organism>
<proteinExistence type="predicted"/>
<reference evidence="3" key="2">
    <citation type="submission" date="2020-09" db="EMBL/GenBank/DDBJ databases">
        <title>Reference genome assembly for Australian Ascochyta lentis isolate Al4.</title>
        <authorList>
            <person name="Lee R.C."/>
            <person name="Farfan-Caceres L.M."/>
            <person name="Debler J.W."/>
            <person name="Williams A.H."/>
            <person name="Henares B.M."/>
        </authorList>
    </citation>
    <scope>NUCLEOTIDE SEQUENCE</scope>
    <source>
        <strain evidence="3">Al4</strain>
    </source>
</reference>
<comment type="caution">
    <text evidence="3">The sequence shown here is derived from an EMBL/GenBank/DDBJ whole genome shotgun (WGS) entry which is preliminary data.</text>
</comment>
<evidence type="ECO:0000256" key="1">
    <source>
        <dbReference type="SAM" id="Coils"/>
    </source>
</evidence>
<evidence type="ECO:0000313" key="3">
    <source>
        <dbReference type="EMBL" id="KAF9691653.1"/>
    </source>
</evidence>
<dbReference type="Proteomes" id="UP000651452">
    <property type="component" value="Unassembled WGS sequence"/>
</dbReference>
<name>A0A8H7IYA5_9PLEO</name>
<protein>
    <submittedName>
        <fullName evidence="3">Uncharacterized protein</fullName>
    </submittedName>
</protein>
<reference evidence="3" key="1">
    <citation type="submission" date="2018-12" db="EMBL/GenBank/DDBJ databases">
        <authorList>
            <person name="Syme R.A."/>
            <person name="Farfan-Caceres L."/>
            <person name="Lichtenzveig J."/>
        </authorList>
    </citation>
    <scope>NUCLEOTIDE SEQUENCE</scope>
    <source>
        <strain evidence="3">Al4</strain>
    </source>
</reference>
<accession>A0A8H7IYA5</accession>